<keyword evidence="7" id="KW-1185">Reference proteome</keyword>
<dbReference type="GO" id="GO:0003700">
    <property type="term" value="F:DNA-binding transcription factor activity"/>
    <property type="evidence" value="ECO:0007669"/>
    <property type="project" value="TreeGrafter"/>
</dbReference>
<dbReference type="PANTHER" id="PTHR30055">
    <property type="entry name" value="HTH-TYPE TRANSCRIPTIONAL REGULATOR RUTR"/>
    <property type="match status" value="1"/>
</dbReference>
<protein>
    <submittedName>
        <fullName evidence="6">AcrR family transcriptional regulator</fullName>
    </submittedName>
</protein>
<accession>A0A7W0CI49</accession>
<dbReference type="EMBL" id="JACDUR010000003">
    <property type="protein sequence ID" value="MBA2891598.1"/>
    <property type="molecule type" value="Genomic_DNA"/>
</dbReference>
<comment type="caution">
    <text evidence="6">The sequence shown here is derived from an EMBL/GenBank/DDBJ whole genome shotgun (WGS) entry which is preliminary data.</text>
</comment>
<dbReference type="InterPro" id="IPR001647">
    <property type="entry name" value="HTH_TetR"/>
</dbReference>
<reference evidence="6 7" key="1">
    <citation type="submission" date="2020-07" db="EMBL/GenBank/DDBJ databases">
        <title>Genomic Encyclopedia of Type Strains, Phase IV (KMG-IV): sequencing the most valuable type-strain genomes for metagenomic binning, comparative biology and taxonomic classification.</title>
        <authorList>
            <person name="Goeker M."/>
        </authorList>
    </citation>
    <scope>NUCLEOTIDE SEQUENCE [LARGE SCALE GENOMIC DNA]</scope>
    <source>
        <strain evidence="6 7">DSM 45533</strain>
    </source>
</reference>
<evidence type="ECO:0000256" key="4">
    <source>
        <dbReference type="PROSITE-ProRule" id="PRU00335"/>
    </source>
</evidence>
<gene>
    <name evidence="6" type="ORF">HNR30_002939</name>
</gene>
<evidence type="ECO:0000256" key="2">
    <source>
        <dbReference type="ARBA" id="ARBA00023125"/>
    </source>
</evidence>
<feature type="DNA-binding region" description="H-T-H motif" evidence="4">
    <location>
        <begin position="34"/>
        <end position="53"/>
    </location>
</feature>
<dbReference type="SUPFAM" id="SSF48498">
    <property type="entry name" value="Tetracyclin repressor-like, C-terminal domain"/>
    <property type="match status" value="1"/>
</dbReference>
<keyword evidence="3" id="KW-0804">Transcription</keyword>
<dbReference type="PANTHER" id="PTHR30055:SF234">
    <property type="entry name" value="HTH-TYPE TRANSCRIPTIONAL REGULATOR BETI"/>
    <property type="match status" value="1"/>
</dbReference>
<dbReference type="RefSeq" id="WP_181610381.1">
    <property type="nucleotide sequence ID" value="NZ_BAABAM010000002.1"/>
</dbReference>
<dbReference type="AlphaFoldDB" id="A0A7W0CI49"/>
<evidence type="ECO:0000256" key="3">
    <source>
        <dbReference type="ARBA" id="ARBA00023163"/>
    </source>
</evidence>
<organism evidence="6 7">
    <name type="scientific">Nonomuraea soli</name>
    <dbReference type="NCBI Taxonomy" id="1032476"/>
    <lineage>
        <taxon>Bacteria</taxon>
        <taxon>Bacillati</taxon>
        <taxon>Actinomycetota</taxon>
        <taxon>Actinomycetes</taxon>
        <taxon>Streptosporangiales</taxon>
        <taxon>Streptosporangiaceae</taxon>
        <taxon>Nonomuraea</taxon>
    </lineage>
</organism>
<proteinExistence type="predicted"/>
<dbReference type="PRINTS" id="PR00455">
    <property type="entry name" value="HTHTETR"/>
</dbReference>
<evidence type="ECO:0000313" key="7">
    <source>
        <dbReference type="Proteomes" id="UP000530928"/>
    </source>
</evidence>
<dbReference type="Gene3D" id="1.10.357.10">
    <property type="entry name" value="Tetracycline Repressor, domain 2"/>
    <property type="match status" value="1"/>
</dbReference>
<dbReference type="PROSITE" id="PS50977">
    <property type="entry name" value="HTH_TETR_2"/>
    <property type="match status" value="1"/>
</dbReference>
<keyword evidence="1" id="KW-0805">Transcription regulation</keyword>
<dbReference type="SUPFAM" id="SSF46689">
    <property type="entry name" value="Homeodomain-like"/>
    <property type="match status" value="1"/>
</dbReference>
<feature type="domain" description="HTH tetR-type" evidence="5">
    <location>
        <begin position="12"/>
        <end position="71"/>
    </location>
</feature>
<sequence>MRHSNRGPSAAAENRAALIKAARQVFASDGYNAPLSAITRAARVGQGSLYRHFPDRISLALAAFEDGVAELEALAARPGTTLEEVLDLVTRQTIDSTAFIDMVRAETHDTRIADIRDRVEALLTAPLAQAQRAGRMRADLTPGDLMLAIGMLAGILAKLPASDRQRTAEQAWNLLRVGLNGERPAG</sequence>
<dbReference type="GO" id="GO:0000976">
    <property type="term" value="F:transcription cis-regulatory region binding"/>
    <property type="evidence" value="ECO:0007669"/>
    <property type="project" value="TreeGrafter"/>
</dbReference>
<dbReference type="Pfam" id="PF21597">
    <property type="entry name" value="TetR_C_43"/>
    <property type="match status" value="1"/>
</dbReference>
<dbReference type="Pfam" id="PF00440">
    <property type="entry name" value="TetR_N"/>
    <property type="match status" value="1"/>
</dbReference>
<dbReference type="InterPro" id="IPR036271">
    <property type="entry name" value="Tet_transcr_reg_TetR-rel_C_sf"/>
</dbReference>
<dbReference type="InterPro" id="IPR049445">
    <property type="entry name" value="TetR_SbtR-like_C"/>
</dbReference>
<evidence type="ECO:0000256" key="1">
    <source>
        <dbReference type="ARBA" id="ARBA00023015"/>
    </source>
</evidence>
<keyword evidence="2 4" id="KW-0238">DNA-binding</keyword>
<dbReference type="InterPro" id="IPR050109">
    <property type="entry name" value="HTH-type_TetR-like_transc_reg"/>
</dbReference>
<dbReference type="InterPro" id="IPR009057">
    <property type="entry name" value="Homeodomain-like_sf"/>
</dbReference>
<dbReference type="Proteomes" id="UP000530928">
    <property type="component" value="Unassembled WGS sequence"/>
</dbReference>
<evidence type="ECO:0000313" key="6">
    <source>
        <dbReference type="EMBL" id="MBA2891598.1"/>
    </source>
</evidence>
<evidence type="ECO:0000259" key="5">
    <source>
        <dbReference type="PROSITE" id="PS50977"/>
    </source>
</evidence>
<name>A0A7W0CI49_9ACTN</name>